<dbReference type="SUPFAM" id="SSF49299">
    <property type="entry name" value="PKD domain"/>
    <property type="match status" value="1"/>
</dbReference>
<gene>
    <name evidence="2" type="ORF">IL38_24140</name>
</gene>
<evidence type="ECO:0000313" key="3">
    <source>
        <dbReference type="Proteomes" id="UP000029737"/>
    </source>
</evidence>
<dbReference type="InterPro" id="IPR035986">
    <property type="entry name" value="PKD_dom_sf"/>
</dbReference>
<name>A0ABR4WYD0_9ACTN</name>
<dbReference type="InterPro" id="IPR013783">
    <property type="entry name" value="Ig-like_fold"/>
</dbReference>
<accession>A0ABR4WYD0</accession>
<sequence length="266" mass="28558">MKSKTTKAEAAPQDERVRAEVTIRWAPAAKTALGIVATPLGVTGEYRMHWGDGTHVDGAGQSPVARHVYPAAGSYTLTLVQNEAMVAQQQVHVRATLEPQVTLSPASDNPNIIDALFDDDPEELASRYELVWEDGATPVQLWAPKGTVTSHGYQAGTYTVTIRDLHTGRAKQEQITVQDPVYDPDFSLGKGGDVRTARAEITHLETSGKDVLLDWGDGAQTTLPAAKVGDTANHAYTADDTYIVQCVYVDGSTDGSARTVTIPFPA</sequence>
<protein>
    <recommendedName>
        <fullName evidence="1">PKD domain-containing protein</fullName>
    </recommendedName>
</protein>
<evidence type="ECO:0000259" key="1">
    <source>
        <dbReference type="PROSITE" id="PS50093"/>
    </source>
</evidence>
<organism evidence="2 3">
    <name type="scientific">Actinopolyspora erythraea</name>
    <dbReference type="NCBI Taxonomy" id="414996"/>
    <lineage>
        <taxon>Bacteria</taxon>
        <taxon>Bacillati</taxon>
        <taxon>Actinomycetota</taxon>
        <taxon>Actinomycetes</taxon>
        <taxon>Actinopolysporales</taxon>
        <taxon>Actinopolysporaceae</taxon>
        <taxon>Actinopolyspora</taxon>
    </lineage>
</organism>
<dbReference type="InterPro" id="IPR000601">
    <property type="entry name" value="PKD_dom"/>
</dbReference>
<comment type="caution">
    <text evidence="2">The sequence shown here is derived from an EMBL/GenBank/DDBJ whole genome shotgun (WGS) entry which is preliminary data.</text>
</comment>
<dbReference type="EMBL" id="JPMV01000046">
    <property type="protein sequence ID" value="KGI79389.1"/>
    <property type="molecule type" value="Genomic_DNA"/>
</dbReference>
<reference evidence="2 3" key="1">
    <citation type="journal article" date="2014" name="PLoS ONE">
        <title>Identification and Characterization of a New Erythromycin Biosynthetic Gene Cluster in Actinopolyspora erythraea YIM90600, a Novel Erythronolide-Producing Halophilic Actinomycete Isolated from Salt Field.</title>
        <authorList>
            <person name="Chen D."/>
            <person name="Feng J."/>
            <person name="Huang L."/>
            <person name="Zhang Q."/>
            <person name="Wu J."/>
            <person name="Zhu X."/>
            <person name="Duan Y."/>
            <person name="Xu Z."/>
        </authorList>
    </citation>
    <scope>NUCLEOTIDE SEQUENCE [LARGE SCALE GENOMIC DNA]</scope>
    <source>
        <strain evidence="2 3">YIM90600</strain>
    </source>
</reference>
<dbReference type="Gene3D" id="2.60.40.10">
    <property type="entry name" value="Immunoglobulins"/>
    <property type="match status" value="1"/>
</dbReference>
<dbReference type="PROSITE" id="PS50093">
    <property type="entry name" value="PKD"/>
    <property type="match status" value="1"/>
</dbReference>
<dbReference type="RefSeq" id="WP_043578950.1">
    <property type="nucleotide sequence ID" value="NZ_KN214181.1"/>
</dbReference>
<dbReference type="Proteomes" id="UP000029737">
    <property type="component" value="Unassembled WGS sequence"/>
</dbReference>
<evidence type="ECO:0000313" key="2">
    <source>
        <dbReference type="EMBL" id="KGI79389.1"/>
    </source>
</evidence>
<proteinExistence type="predicted"/>
<feature type="domain" description="PKD" evidence="1">
    <location>
        <begin position="46"/>
        <end position="79"/>
    </location>
</feature>
<keyword evidence="3" id="KW-1185">Reference proteome</keyword>